<dbReference type="AlphaFoldDB" id="A0A5J9U999"/>
<feature type="compositionally biased region" description="Basic residues" evidence="1">
    <location>
        <begin position="219"/>
        <end position="234"/>
    </location>
</feature>
<comment type="caution">
    <text evidence="3">The sequence shown here is derived from an EMBL/GenBank/DDBJ whole genome shotgun (WGS) entry which is preliminary data.</text>
</comment>
<feature type="domain" description="DUF8040" evidence="2">
    <location>
        <begin position="69"/>
        <end position="152"/>
    </location>
</feature>
<reference evidence="3 4" key="1">
    <citation type="journal article" date="2019" name="Sci. Rep.">
        <title>A high-quality genome of Eragrostis curvula grass provides insights into Poaceae evolution and supports new strategies to enhance forage quality.</title>
        <authorList>
            <person name="Carballo J."/>
            <person name="Santos B.A.C.M."/>
            <person name="Zappacosta D."/>
            <person name="Garbus I."/>
            <person name="Selva J.P."/>
            <person name="Gallo C.A."/>
            <person name="Diaz A."/>
            <person name="Albertini E."/>
            <person name="Caccamo M."/>
            <person name="Echenique V."/>
        </authorList>
    </citation>
    <scope>NUCLEOTIDE SEQUENCE [LARGE SCALE GENOMIC DNA]</scope>
    <source>
        <strain evidence="4">cv. Victoria</strain>
        <tissue evidence="3">Leaf</tissue>
    </source>
</reference>
<organism evidence="3 4">
    <name type="scientific">Eragrostis curvula</name>
    <name type="common">weeping love grass</name>
    <dbReference type="NCBI Taxonomy" id="38414"/>
    <lineage>
        <taxon>Eukaryota</taxon>
        <taxon>Viridiplantae</taxon>
        <taxon>Streptophyta</taxon>
        <taxon>Embryophyta</taxon>
        <taxon>Tracheophyta</taxon>
        <taxon>Spermatophyta</taxon>
        <taxon>Magnoliopsida</taxon>
        <taxon>Liliopsida</taxon>
        <taxon>Poales</taxon>
        <taxon>Poaceae</taxon>
        <taxon>PACMAD clade</taxon>
        <taxon>Chloridoideae</taxon>
        <taxon>Eragrostideae</taxon>
        <taxon>Eragrostidinae</taxon>
        <taxon>Eragrostis</taxon>
    </lineage>
</organism>
<dbReference type="PANTHER" id="PTHR22930">
    <property type="match status" value="1"/>
</dbReference>
<evidence type="ECO:0000313" key="4">
    <source>
        <dbReference type="Proteomes" id="UP000324897"/>
    </source>
</evidence>
<evidence type="ECO:0000259" key="2">
    <source>
        <dbReference type="Pfam" id="PF26138"/>
    </source>
</evidence>
<accession>A0A5J9U999</accession>
<proteinExistence type="predicted"/>
<sequence length="234" mass="27170">MAKIPNPNPFVPLDPMDEATLARRRAAALVVVVAVWTFMWFRRRVQEARSITYGPMFERDQVRQKNLSFIYNSDDTHCVNLLRMKRAPFFGLCDLFRSRGLLRDSIHSCIEEQVAMFLHVVGHNQRFRVVDLTFRRSYETISRYFREVLYAVGELRHELIVPPATSVHPKILGSRRWYPYFKMPHMVLDSWDLANFEASRPPILVAGTPVQMASSGRNGPKKYGPKTPKKGFKI</sequence>
<evidence type="ECO:0000313" key="3">
    <source>
        <dbReference type="EMBL" id="TVU19760.1"/>
    </source>
</evidence>
<protein>
    <recommendedName>
        <fullName evidence="2">DUF8040 domain-containing protein</fullName>
    </recommendedName>
</protein>
<dbReference type="InterPro" id="IPR058353">
    <property type="entry name" value="DUF8040"/>
</dbReference>
<dbReference type="Gramene" id="TVU19760">
    <property type="protein sequence ID" value="TVU19760"/>
    <property type="gene ID" value="EJB05_35931"/>
</dbReference>
<dbReference type="Pfam" id="PF26138">
    <property type="entry name" value="DUF8040"/>
    <property type="match status" value="1"/>
</dbReference>
<dbReference type="InterPro" id="IPR045249">
    <property type="entry name" value="HARBI1-like"/>
</dbReference>
<dbReference type="EMBL" id="RWGY01000029">
    <property type="protein sequence ID" value="TVU19760.1"/>
    <property type="molecule type" value="Genomic_DNA"/>
</dbReference>
<name>A0A5J9U999_9POAL</name>
<evidence type="ECO:0000256" key="1">
    <source>
        <dbReference type="SAM" id="MobiDB-lite"/>
    </source>
</evidence>
<gene>
    <name evidence="3" type="ORF">EJB05_35931</name>
</gene>
<dbReference type="Proteomes" id="UP000324897">
    <property type="component" value="Chromosome 7"/>
</dbReference>
<feature type="non-terminal residue" evidence="3">
    <location>
        <position position="1"/>
    </location>
</feature>
<keyword evidence="4" id="KW-1185">Reference proteome</keyword>
<dbReference type="PANTHER" id="PTHR22930:SF259">
    <property type="entry name" value="OS08G0106900 PROTEIN"/>
    <property type="match status" value="1"/>
</dbReference>
<dbReference type="OrthoDB" id="1851308at2759"/>
<feature type="region of interest" description="Disordered" evidence="1">
    <location>
        <begin position="210"/>
        <end position="234"/>
    </location>
</feature>